<feature type="region of interest" description="Disordered" evidence="1">
    <location>
        <begin position="67"/>
        <end position="91"/>
    </location>
</feature>
<dbReference type="Gene3D" id="3.40.50.410">
    <property type="entry name" value="von Willebrand factor, type A domain"/>
    <property type="match status" value="1"/>
</dbReference>
<dbReference type="SUPFAM" id="SSF53300">
    <property type="entry name" value="vWA-like"/>
    <property type="match status" value="1"/>
</dbReference>
<comment type="caution">
    <text evidence="4">The sequence shown here is derived from an EMBL/GenBank/DDBJ whole genome shotgun (WGS) entry which is preliminary data.</text>
</comment>
<dbReference type="CDD" id="cd00198">
    <property type="entry name" value="vWFA"/>
    <property type="match status" value="1"/>
</dbReference>
<organism evidence="4 5">
    <name type="scientific">Scylla paramamosain</name>
    <name type="common">Mud crab</name>
    <dbReference type="NCBI Taxonomy" id="85552"/>
    <lineage>
        <taxon>Eukaryota</taxon>
        <taxon>Metazoa</taxon>
        <taxon>Ecdysozoa</taxon>
        <taxon>Arthropoda</taxon>
        <taxon>Crustacea</taxon>
        <taxon>Multicrustacea</taxon>
        <taxon>Malacostraca</taxon>
        <taxon>Eumalacostraca</taxon>
        <taxon>Eucarida</taxon>
        <taxon>Decapoda</taxon>
        <taxon>Pleocyemata</taxon>
        <taxon>Brachyura</taxon>
        <taxon>Eubrachyura</taxon>
        <taxon>Portunoidea</taxon>
        <taxon>Portunidae</taxon>
        <taxon>Portuninae</taxon>
        <taxon>Scylla</taxon>
    </lineage>
</organism>
<dbReference type="InterPro" id="IPR051266">
    <property type="entry name" value="CLCR"/>
</dbReference>
<dbReference type="GO" id="GO:0032991">
    <property type="term" value="C:protein-containing complex"/>
    <property type="evidence" value="ECO:0007669"/>
    <property type="project" value="UniProtKB-ARBA"/>
</dbReference>
<keyword evidence="5" id="KW-1185">Reference proteome</keyword>
<feature type="transmembrane region" description="Helical" evidence="2">
    <location>
        <begin position="12"/>
        <end position="35"/>
    </location>
</feature>
<accession>A0AAW0U9X6</accession>
<dbReference type="PANTHER" id="PTHR10579">
    <property type="entry name" value="CALCIUM-ACTIVATED CHLORIDE CHANNEL REGULATOR"/>
    <property type="match status" value="1"/>
</dbReference>
<dbReference type="EMBL" id="JARAKH010000015">
    <property type="protein sequence ID" value="KAK8396883.1"/>
    <property type="molecule type" value="Genomic_DNA"/>
</dbReference>
<keyword evidence="2" id="KW-0812">Transmembrane</keyword>
<dbReference type="PANTHER" id="PTHR10579:SF177">
    <property type="entry name" value="CALCIUM-ACTIVATED CHLORIDE CHANNEL REGULATOR 4-LIKE PROTEIN"/>
    <property type="match status" value="1"/>
</dbReference>
<feature type="compositionally biased region" description="Low complexity" evidence="1">
    <location>
        <begin position="1273"/>
        <end position="1290"/>
    </location>
</feature>
<reference evidence="4 5" key="1">
    <citation type="submission" date="2023-03" db="EMBL/GenBank/DDBJ databases">
        <title>High-quality genome of Scylla paramamosain provides insights in environmental adaptation.</title>
        <authorList>
            <person name="Zhang L."/>
        </authorList>
    </citation>
    <scope>NUCLEOTIDE SEQUENCE [LARGE SCALE GENOMIC DNA]</scope>
    <source>
        <strain evidence="4">LZ_2023a</strain>
        <tissue evidence="4">Muscle</tissue>
    </source>
</reference>
<proteinExistence type="predicted"/>
<feature type="domain" description="Calcium-activated chloride channel N-terminal" evidence="3">
    <location>
        <begin position="166"/>
        <end position="345"/>
    </location>
</feature>
<keyword evidence="2" id="KW-1133">Transmembrane helix</keyword>
<evidence type="ECO:0000256" key="1">
    <source>
        <dbReference type="SAM" id="MobiDB-lite"/>
    </source>
</evidence>
<feature type="region of interest" description="Disordered" evidence="1">
    <location>
        <begin position="1271"/>
        <end position="1308"/>
    </location>
</feature>
<protein>
    <recommendedName>
        <fullName evidence="3">Calcium-activated chloride channel N-terminal domain-containing protein</fullName>
    </recommendedName>
</protein>
<evidence type="ECO:0000259" key="3">
    <source>
        <dbReference type="Pfam" id="PF08434"/>
    </source>
</evidence>
<feature type="region of interest" description="Disordered" evidence="1">
    <location>
        <begin position="1116"/>
        <end position="1156"/>
    </location>
</feature>
<feature type="domain" description="Calcium-activated chloride channel N-terminal" evidence="3">
    <location>
        <begin position="370"/>
        <end position="410"/>
    </location>
</feature>
<evidence type="ECO:0000313" key="5">
    <source>
        <dbReference type="Proteomes" id="UP001487740"/>
    </source>
</evidence>
<dbReference type="Proteomes" id="UP001487740">
    <property type="component" value="Unassembled WGS sequence"/>
</dbReference>
<evidence type="ECO:0000313" key="4">
    <source>
        <dbReference type="EMBL" id="KAK8396883.1"/>
    </source>
</evidence>
<dbReference type="Pfam" id="PF08434">
    <property type="entry name" value="CLCA"/>
    <property type="match status" value="2"/>
</dbReference>
<gene>
    <name evidence="4" type="ORF">O3P69_005098</name>
</gene>
<name>A0AAW0U9X6_SCYPA</name>
<sequence>MRSSVRTRLPGLGKVPLITGIAGLLAPLGSGFMGLRAVIHLRTCRESALSSPGGIVNAPDHQTFHSEETPRENACRGSWRTAGSGGHVRRRGKAVAEADVIQCPPSSRGAGTTPGPSDFLRWPGTLSHNPPAGPWAPRDCGSGAATVAMCLVLAGSSSGSSDGDLRLVDNGYEGLMVVISDQISEDHCNHVLHGLQSVLRELSSQMWSATGGRASIRQVTVALPRVWRTDALGCSLKNLLPASSAPEEGHIRITTSHPVFGDRPWTQQTQGCGRQGDFIQMGGDLLRAASNDSYAHSARLLLAEWAKFRWGVFDERGHANDPLYPPTFRDPNTHQFAATSCSDGVVKGDTCDPPTATTISVPRSSPFPELPTIRLFCNDKTHNRIAPTKHNAQCGGRSAWEIIQQTSDFAGGRNPVSNGSRGLEPILRFVQQANPRFVLVIEDTATMNLQRRWEFLRKAMRRVVVYDVPDGAHIGVVTFRSVASTVAPLTYIESEDSDMRQRVGSSLPRNPSTVPESQKCLLCGLQEAVRVLDEDNKGANGATIILVTTGSGPAPRREVDEMITLAAQRNLRIEVVLYPLTERRGAASASHGLEPLVEATHGTLHTVMDEGVGNDSKVKMMVALMDALLAAVQRNAPPSSSSTVLVHSADYPGGIASMSDGSFALDSSLGPDARFSVYYYDLNHVGNIIQLTAPSGHMIASVNVQEEDGDVNMIFVNLEKAERGLWAYSVENRADSHQGLYVQVTAKRNSSSGLNVRLWTSSGSRTINSSDPSSPVRLYAEVKMGVAPVMKARVVAKLQRLGTNTTGSNYRPIYLDLWDNGIGDPDITRGDGIYSRYLPPLQGNPGRYLLTADVDYNSGLAVVAKGPPTRHHKVPASHLPHYYQHGYDTWSSDQTCCGYSLSHVHTRRAAPFLRHVTWGVLEVVSPSPSRDVTPPSRILDLRVEVNDTVHEITLRWTAPGDDWDVDRSHHYEAVVAPLWREARAFQGDHLTGLPKPLPAGALHTTNLHFVRYEELWYISLRAVDEAGNVGGVGNIAALWVPRPPTTYEITTRTQPALTTSGNYTMPSELGSGRPVGMADLQLEDVAVILGSIGGFLIVVAVLASYCYCHTTRRRKQQREKDAEKVQGNGSSGGNVLVKSGSLCGDERGGGSHESLDSVVKDAPETARDGRPLSPVQSWGATTLLQEHERRLSIHSGAPDENQVTYQVDGAPLHAPFPDVTVTDYRPVPTGSEPPVYLPCPHEENPCSCTAPGPDYTSYAAAWDDPLTGHLLARARPAAPAGPTGPAATGPMQAMPQQADRKRRNVTQV</sequence>
<evidence type="ECO:0000256" key="2">
    <source>
        <dbReference type="SAM" id="Phobius"/>
    </source>
</evidence>
<dbReference type="InterPro" id="IPR013642">
    <property type="entry name" value="CLCA_N"/>
</dbReference>
<feature type="transmembrane region" description="Helical" evidence="2">
    <location>
        <begin position="1085"/>
        <end position="1108"/>
    </location>
</feature>
<feature type="compositionally biased region" description="Basic and acidic residues" evidence="1">
    <location>
        <begin position="1144"/>
        <end position="1156"/>
    </location>
</feature>
<keyword evidence="2" id="KW-0472">Membrane</keyword>
<dbReference type="InterPro" id="IPR036465">
    <property type="entry name" value="vWFA_dom_sf"/>
</dbReference>